<evidence type="ECO:0000256" key="4">
    <source>
        <dbReference type="SAM" id="MobiDB-lite"/>
    </source>
</evidence>
<feature type="region of interest" description="Disordered" evidence="4">
    <location>
        <begin position="1"/>
        <end position="20"/>
    </location>
</feature>
<dbReference type="InterPro" id="IPR050605">
    <property type="entry name" value="Olfactomedin-like_domain"/>
</dbReference>
<dbReference type="AlphaFoldDB" id="A0A9Q1CYA2"/>
<dbReference type="SUPFAM" id="SSF63829">
    <property type="entry name" value="Calcium-dependent phosphotriesterase"/>
    <property type="match status" value="1"/>
</dbReference>
<feature type="compositionally biased region" description="Basic and acidic residues" evidence="4">
    <location>
        <begin position="9"/>
        <end position="20"/>
    </location>
</feature>
<dbReference type="EMBL" id="JAFJMO010000017">
    <property type="protein sequence ID" value="KAJ8252430.1"/>
    <property type="molecule type" value="Genomic_DNA"/>
</dbReference>
<dbReference type="GO" id="GO:0009986">
    <property type="term" value="C:cell surface"/>
    <property type="evidence" value="ECO:0007669"/>
    <property type="project" value="TreeGrafter"/>
</dbReference>
<name>A0A9Q1CYA2_CONCO</name>
<evidence type="ECO:0000313" key="6">
    <source>
        <dbReference type="EMBL" id="KAJ8252430.1"/>
    </source>
</evidence>
<comment type="caution">
    <text evidence="3">Lacks conserved residue(s) required for the propagation of feature annotation.</text>
</comment>
<dbReference type="PROSITE" id="PS51132">
    <property type="entry name" value="OLF"/>
    <property type="match status" value="1"/>
</dbReference>
<dbReference type="InterPro" id="IPR003112">
    <property type="entry name" value="Olfac-like_dom"/>
</dbReference>
<comment type="caution">
    <text evidence="6">The sequence shown here is derived from an EMBL/GenBank/DDBJ whole genome shotgun (WGS) entry which is preliminary data.</text>
</comment>
<accession>A0A9Q1CYA2</accession>
<evidence type="ECO:0000313" key="7">
    <source>
        <dbReference type="Proteomes" id="UP001152803"/>
    </source>
</evidence>
<dbReference type="PANTHER" id="PTHR23192">
    <property type="entry name" value="OLFACTOMEDIN-RELATED"/>
    <property type="match status" value="1"/>
</dbReference>
<proteinExistence type="predicted"/>
<keyword evidence="7" id="KW-1185">Reference proteome</keyword>
<feature type="non-terminal residue" evidence="6">
    <location>
        <position position="1"/>
    </location>
</feature>
<keyword evidence="2" id="KW-0964">Secreted</keyword>
<reference evidence="6" key="1">
    <citation type="journal article" date="2023" name="Science">
        <title>Genome structures resolve the early diversification of teleost fishes.</title>
        <authorList>
            <person name="Parey E."/>
            <person name="Louis A."/>
            <person name="Montfort J."/>
            <person name="Bouchez O."/>
            <person name="Roques C."/>
            <person name="Iampietro C."/>
            <person name="Lluch J."/>
            <person name="Castinel A."/>
            <person name="Donnadieu C."/>
            <person name="Desvignes T."/>
            <person name="Floi Bucao C."/>
            <person name="Jouanno E."/>
            <person name="Wen M."/>
            <person name="Mejri S."/>
            <person name="Dirks R."/>
            <person name="Jansen H."/>
            <person name="Henkel C."/>
            <person name="Chen W.J."/>
            <person name="Zahm M."/>
            <person name="Cabau C."/>
            <person name="Klopp C."/>
            <person name="Thompson A.W."/>
            <person name="Robinson-Rechavi M."/>
            <person name="Braasch I."/>
            <person name="Lecointre G."/>
            <person name="Bobe J."/>
            <person name="Postlethwait J.H."/>
            <person name="Berthelot C."/>
            <person name="Roest Crollius H."/>
            <person name="Guiguen Y."/>
        </authorList>
    </citation>
    <scope>NUCLEOTIDE SEQUENCE</scope>
    <source>
        <strain evidence="6">Concon-B</strain>
    </source>
</reference>
<protein>
    <recommendedName>
        <fullName evidence="5">Olfactomedin-like domain-containing protein</fullName>
    </recommendedName>
</protein>
<organism evidence="6 7">
    <name type="scientific">Conger conger</name>
    <name type="common">Conger eel</name>
    <name type="synonym">Muraena conger</name>
    <dbReference type="NCBI Taxonomy" id="82655"/>
    <lineage>
        <taxon>Eukaryota</taxon>
        <taxon>Metazoa</taxon>
        <taxon>Chordata</taxon>
        <taxon>Craniata</taxon>
        <taxon>Vertebrata</taxon>
        <taxon>Euteleostomi</taxon>
        <taxon>Actinopterygii</taxon>
        <taxon>Neopterygii</taxon>
        <taxon>Teleostei</taxon>
        <taxon>Anguilliformes</taxon>
        <taxon>Congridae</taxon>
        <taxon>Conger</taxon>
    </lineage>
</organism>
<dbReference type="SMART" id="SM00284">
    <property type="entry name" value="OLF"/>
    <property type="match status" value="1"/>
</dbReference>
<sequence length="267" mass="30234">YAVPNDDTSAEKPQEAPSKKAECLVKSITNPRNISKMETTFGAWMQDTALDDERIWVADHFLGRELKEYRSVAAFQNGSSEAIDVRQFFFGCGHVVHNGSVYYHIAGKFAIARFNLHSKRLHTLTIDNALYHNLTYLLNNSKTYFKLAADESGLWLVFASSIYDTVMVAQLDEKTFSVASYINTSYPRAKAGNVFIACGVLYVTDNKDTKVTYAFHLLKQKPVSVTFDLRSPSGVLAMLSYNPKNKHLYAWDNSYVKVYDVRFLSDD</sequence>
<evidence type="ECO:0000259" key="5">
    <source>
        <dbReference type="PROSITE" id="PS51132"/>
    </source>
</evidence>
<dbReference type="PANTHER" id="PTHR23192:SF85">
    <property type="entry name" value="GLIOMEDIN"/>
    <property type="match status" value="1"/>
</dbReference>
<comment type="subcellular location">
    <subcellularLocation>
        <location evidence="1">Secreted</location>
    </subcellularLocation>
</comment>
<dbReference type="Pfam" id="PF02191">
    <property type="entry name" value="OLF"/>
    <property type="match status" value="1"/>
</dbReference>
<evidence type="ECO:0000256" key="1">
    <source>
        <dbReference type="ARBA" id="ARBA00004613"/>
    </source>
</evidence>
<dbReference type="GO" id="GO:0005615">
    <property type="term" value="C:extracellular space"/>
    <property type="evidence" value="ECO:0007669"/>
    <property type="project" value="TreeGrafter"/>
</dbReference>
<evidence type="ECO:0000256" key="2">
    <source>
        <dbReference type="ARBA" id="ARBA00022525"/>
    </source>
</evidence>
<gene>
    <name evidence="6" type="ORF">COCON_G00217420</name>
</gene>
<feature type="domain" description="Olfactomedin-like" evidence="5">
    <location>
        <begin position="22"/>
        <end position="265"/>
    </location>
</feature>
<dbReference type="OrthoDB" id="8397025at2759"/>
<evidence type="ECO:0000256" key="3">
    <source>
        <dbReference type="PROSITE-ProRule" id="PRU00446"/>
    </source>
</evidence>
<dbReference type="Proteomes" id="UP001152803">
    <property type="component" value="Unassembled WGS sequence"/>
</dbReference>
<dbReference type="GO" id="GO:0007165">
    <property type="term" value="P:signal transduction"/>
    <property type="evidence" value="ECO:0007669"/>
    <property type="project" value="TreeGrafter"/>
</dbReference>